<dbReference type="InterPro" id="IPR025193">
    <property type="entry name" value="DUF4114"/>
</dbReference>
<dbReference type="NCBIfam" id="TIGR03901">
    <property type="entry name" value="MYXO-CTERM"/>
    <property type="match status" value="1"/>
</dbReference>
<reference evidence="3 4" key="1">
    <citation type="submission" date="2007-06" db="EMBL/GenBank/DDBJ databases">
        <authorList>
            <person name="Shimkets L."/>
            <person name="Ferriera S."/>
            <person name="Johnson J."/>
            <person name="Kravitz S."/>
            <person name="Beeson K."/>
            <person name="Sutton G."/>
            <person name="Rogers Y.-H."/>
            <person name="Friedman R."/>
            <person name="Frazier M."/>
            <person name="Venter J.C."/>
        </authorList>
    </citation>
    <scope>NUCLEOTIDE SEQUENCE [LARGE SCALE GENOMIC DNA]</scope>
    <source>
        <strain evidence="3 4">SIR-1</strain>
    </source>
</reference>
<feature type="domain" description="DUF4114" evidence="2">
    <location>
        <begin position="120"/>
        <end position="197"/>
    </location>
</feature>
<feature type="compositionally biased region" description="Acidic residues" evidence="1">
    <location>
        <begin position="367"/>
        <end position="385"/>
    </location>
</feature>
<name>A6GB46_9BACT</name>
<dbReference type="EMBL" id="ABCS01000055">
    <property type="protein sequence ID" value="EDM76928.1"/>
    <property type="molecule type" value="Genomic_DNA"/>
</dbReference>
<evidence type="ECO:0000256" key="1">
    <source>
        <dbReference type="SAM" id="MobiDB-lite"/>
    </source>
</evidence>
<dbReference type="Pfam" id="PF13448">
    <property type="entry name" value="DUF4114"/>
    <property type="match status" value="1"/>
</dbReference>
<sequence>MVALALVGPTSAWAGPLFQPDSTAIPQGSSLQVQGFDALNDPVDAVLDAEVTPATFIPNCEVSFVVHLRNAGYQNSFGWYNANGVAPAFEDLHQILDCDEPVDTAKTVDILSDPNYEGGEIGFFQAVGGCADVDNPASVIHVLYSEIEWNPDSNQQDPYIHLLIYESANQPRTYYFAWEDLLQGGDNDFEDLFTSVEGIECNGGGPCEIVSSPGDNDADLVCAEDNCPDVANPDQADSDMDGLGDACDPCPDDPDLECEGMVDTTDDGMDTTDDGMDTTDGGMDTTDGGVDTTDGGMDTTDGGVDTTDGGMDTTDGGVDTTDGGMDTSTDGGMDTSTDGGTADTSTDDSADTDESSEGGTGQGESGGDSEGDGDGSADDAVDEVGTDGTGEAGADGELLDDGCNCRADTDAPGRGALGLAFLGLLGLIRRRRSAT</sequence>
<protein>
    <recommendedName>
        <fullName evidence="2">DUF4114 domain-containing protein</fullName>
    </recommendedName>
</protein>
<comment type="caution">
    <text evidence="3">The sequence shown here is derived from an EMBL/GenBank/DDBJ whole genome shotgun (WGS) entry which is preliminary data.</text>
</comment>
<gene>
    <name evidence="3" type="ORF">PPSIR1_37604</name>
</gene>
<dbReference type="STRING" id="391625.PPSIR1_37604"/>
<keyword evidence="4" id="KW-1185">Reference proteome</keyword>
<dbReference type="InterPro" id="IPR024038">
    <property type="entry name" value="MYXO-CTERM"/>
</dbReference>
<feature type="compositionally biased region" description="Acidic residues" evidence="1">
    <location>
        <begin position="345"/>
        <end position="356"/>
    </location>
</feature>
<proteinExistence type="predicted"/>
<feature type="compositionally biased region" description="Low complexity" evidence="1">
    <location>
        <begin position="278"/>
        <end position="344"/>
    </location>
</feature>
<evidence type="ECO:0000259" key="2">
    <source>
        <dbReference type="Pfam" id="PF13448"/>
    </source>
</evidence>
<feature type="compositionally biased region" description="Acidic residues" evidence="1">
    <location>
        <begin position="263"/>
        <end position="277"/>
    </location>
</feature>
<evidence type="ECO:0000313" key="4">
    <source>
        <dbReference type="Proteomes" id="UP000005801"/>
    </source>
</evidence>
<feature type="region of interest" description="Disordered" evidence="1">
    <location>
        <begin position="263"/>
        <end position="402"/>
    </location>
</feature>
<accession>A6GB46</accession>
<evidence type="ECO:0000313" key="3">
    <source>
        <dbReference type="EMBL" id="EDM76928.1"/>
    </source>
</evidence>
<dbReference type="AlphaFoldDB" id="A6GB46"/>
<organism evidence="3 4">
    <name type="scientific">Plesiocystis pacifica SIR-1</name>
    <dbReference type="NCBI Taxonomy" id="391625"/>
    <lineage>
        <taxon>Bacteria</taxon>
        <taxon>Pseudomonadati</taxon>
        <taxon>Myxococcota</taxon>
        <taxon>Polyangia</taxon>
        <taxon>Nannocystales</taxon>
        <taxon>Nannocystaceae</taxon>
        <taxon>Plesiocystis</taxon>
    </lineage>
</organism>
<dbReference type="Proteomes" id="UP000005801">
    <property type="component" value="Unassembled WGS sequence"/>
</dbReference>